<feature type="domain" description="Mammalian cell entry C-terminal" evidence="3">
    <location>
        <begin position="115"/>
        <end position="307"/>
    </location>
</feature>
<sequence length="326" mass="35923">MTSFSKRDPLKTGVAGILGIVLAILLALNFEQLPIIRGTTYQAHFSEAAGLRADNEVRIAGVKVGKVTDVELDGDKVLVTFRVNNAWLGDRTTAMIRIKTLLGQKYLALDPQGNEELSTDQPIPLERTMAPYDVIEAFSDLSTTVDQIDTGQLATSFRTLTDAFRGTPDDVRGALDGLSALSQTIASRDEQLDELLQHTSQLTETVAERNAELEKLLADGNLLLQEIRARRDSIHTLLQGTRDLSAQLTGLVEDNQDQLGPALEQLDRVTELLERNQENLDRSLQMFAPFTRLFANVTGNGHWFDSYICGLLPPTVGPINREGCHL</sequence>
<dbReference type="PRINTS" id="PR01782">
    <property type="entry name" value="MCEVIRFACTOR"/>
</dbReference>
<dbReference type="Pfam" id="PF02470">
    <property type="entry name" value="MlaD"/>
    <property type="match status" value="1"/>
</dbReference>
<evidence type="ECO:0000313" key="4">
    <source>
        <dbReference type="EMBL" id="KEI45237.1"/>
    </source>
</evidence>
<evidence type="ECO:0000259" key="3">
    <source>
        <dbReference type="Pfam" id="PF11887"/>
    </source>
</evidence>
<evidence type="ECO:0000313" key="5">
    <source>
        <dbReference type="Proteomes" id="UP000031419"/>
    </source>
</evidence>
<keyword evidence="1" id="KW-0812">Transmembrane</keyword>
<dbReference type="PANTHER" id="PTHR33371:SF18">
    <property type="entry name" value="MCE-FAMILY PROTEIN MCE3C"/>
    <property type="match status" value="1"/>
</dbReference>
<reference evidence="4 5" key="1">
    <citation type="submission" date="2014-06" db="EMBL/GenBank/DDBJ databases">
        <title>Saccharopolyspora rectivirgula DSM-43113 Genome sequencing.</title>
        <authorList>
            <person name="Barrera C."/>
            <person name="Millon L."/>
            <person name="Rognon B."/>
            <person name="Zaugg C."/>
            <person name="Monod M."/>
        </authorList>
    </citation>
    <scope>NUCLEOTIDE SEQUENCE [LARGE SCALE GENOMIC DNA]</scope>
    <source>
        <strain evidence="4 5">DSM 43113</strain>
    </source>
</reference>
<dbReference type="GO" id="GO:0005576">
    <property type="term" value="C:extracellular region"/>
    <property type="evidence" value="ECO:0007669"/>
    <property type="project" value="TreeGrafter"/>
</dbReference>
<protein>
    <submittedName>
        <fullName evidence="4">ABC transporter substrate-binding protein</fullName>
    </submittedName>
</protein>
<proteinExistence type="predicted"/>
<dbReference type="AlphaFoldDB" id="A0A073B1U2"/>
<dbReference type="InterPro" id="IPR003399">
    <property type="entry name" value="Mce/MlaD"/>
</dbReference>
<dbReference type="OrthoDB" id="5241191at2"/>
<feature type="transmembrane region" description="Helical" evidence="1">
    <location>
        <begin position="12"/>
        <end position="30"/>
    </location>
</feature>
<dbReference type="EMBL" id="JNVU01000014">
    <property type="protein sequence ID" value="KEI45237.1"/>
    <property type="molecule type" value="Genomic_DNA"/>
</dbReference>
<comment type="caution">
    <text evidence="4">The sequence shown here is derived from an EMBL/GenBank/DDBJ whole genome shotgun (WGS) entry which is preliminary data.</text>
</comment>
<dbReference type="Proteomes" id="UP000031419">
    <property type="component" value="Unassembled WGS sequence"/>
</dbReference>
<dbReference type="eggNOG" id="COG1463">
    <property type="taxonomic scope" value="Bacteria"/>
</dbReference>
<name>A0A073B1U2_9PSEU</name>
<gene>
    <name evidence="4" type="ORF">GU90_05495</name>
</gene>
<keyword evidence="1" id="KW-1133">Transmembrane helix</keyword>
<organism evidence="4 5">
    <name type="scientific">Saccharopolyspora rectivirgula</name>
    <dbReference type="NCBI Taxonomy" id="28042"/>
    <lineage>
        <taxon>Bacteria</taxon>
        <taxon>Bacillati</taxon>
        <taxon>Actinomycetota</taxon>
        <taxon>Actinomycetes</taxon>
        <taxon>Pseudonocardiales</taxon>
        <taxon>Pseudonocardiaceae</taxon>
        <taxon>Saccharopolyspora</taxon>
    </lineage>
</organism>
<dbReference type="PANTHER" id="PTHR33371">
    <property type="entry name" value="INTERMEMBRANE PHOSPHOLIPID TRANSPORT SYSTEM BINDING PROTEIN MLAD-RELATED"/>
    <property type="match status" value="1"/>
</dbReference>
<dbReference type="STRING" id="28042.GU90_05495"/>
<dbReference type="InterPro" id="IPR005693">
    <property type="entry name" value="Mce"/>
</dbReference>
<keyword evidence="1" id="KW-0472">Membrane</keyword>
<feature type="domain" description="Mce/MlaD" evidence="2">
    <location>
        <begin position="37"/>
        <end position="111"/>
    </location>
</feature>
<dbReference type="InterPro" id="IPR024516">
    <property type="entry name" value="Mce_C"/>
</dbReference>
<dbReference type="Pfam" id="PF11887">
    <property type="entry name" value="Mce4_CUP1"/>
    <property type="match status" value="1"/>
</dbReference>
<accession>A0A073B1U2</accession>
<evidence type="ECO:0000259" key="2">
    <source>
        <dbReference type="Pfam" id="PF02470"/>
    </source>
</evidence>
<keyword evidence="5" id="KW-1185">Reference proteome</keyword>
<dbReference type="NCBIfam" id="TIGR00996">
    <property type="entry name" value="Mtu_fam_mce"/>
    <property type="match status" value="1"/>
</dbReference>
<dbReference type="RefSeq" id="WP_029719118.1">
    <property type="nucleotide sequence ID" value="NZ_JAJUIW010000044.1"/>
</dbReference>
<dbReference type="InterPro" id="IPR052336">
    <property type="entry name" value="MlaD_Phospholipid_Transporter"/>
</dbReference>
<evidence type="ECO:0000256" key="1">
    <source>
        <dbReference type="SAM" id="Phobius"/>
    </source>
</evidence>